<sequence>MYVISASVPSHWNAAISDLLPADYWDTYLTYTYTLPYLTYLPYLSTVLPRTRLHLLFLLFCLGAGSSASGLGSIYLTYLPSPHHLPSTYPMSTPSRPCLHLTLSVPRPPRRTWLRRIVHRTDILSLPPPHSWTSPSGRCY</sequence>
<keyword evidence="3" id="KW-1185">Reference proteome</keyword>
<evidence type="ECO:0000256" key="1">
    <source>
        <dbReference type="SAM" id="Phobius"/>
    </source>
</evidence>
<evidence type="ECO:0000313" key="3">
    <source>
        <dbReference type="Proteomes" id="UP000241818"/>
    </source>
</evidence>
<proteinExistence type="predicted"/>
<dbReference type="AlphaFoldDB" id="A0A2T3B060"/>
<feature type="transmembrane region" description="Helical" evidence="1">
    <location>
        <begin position="55"/>
        <end position="78"/>
    </location>
</feature>
<dbReference type="RefSeq" id="XP_024720304.1">
    <property type="nucleotide sequence ID" value="XM_024865146.1"/>
</dbReference>
<keyword evidence="1" id="KW-1133">Transmembrane helix</keyword>
<dbReference type="GeneID" id="36573227"/>
<protein>
    <submittedName>
        <fullName evidence="2">Uncharacterized protein</fullName>
    </submittedName>
</protein>
<dbReference type="InParanoid" id="A0A2T3B060"/>
<feature type="transmembrane region" description="Helical" evidence="1">
    <location>
        <begin position="28"/>
        <end position="48"/>
    </location>
</feature>
<keyword evidence="1" id="KW-0812">Transmembrane</keyword>
<dbReference type="EMBL" id="KZ679012">
    <property type="protein sequence ID" value="PSS16796.1"/>
    <property type="molecule type" value="Genomic_DNA"/>
</dbReference>
<dbReference type="Proteomes" id="UP000241818">
    <property type="component" value="Unassembled WGS sequence"/>
</dbReference>
<gene>
    <name evidence="2" type="ORF">M430DRAFT_248576</name>
</gene>
<reference evidence="2 3" key="1">
    <citation type="journal article" date="2018" name="New Phytol.">
        <title>Comparative genomics and transcriptomics depict ericoid mycorrhizal fungi as versatile saprotrophs and plant mutualists.</title>
        <authorList>
            <person name="Martino E."/>
            <person name="Morin E."/>
            <person name="Grelet G.A."/>
            <person name="Kuo A."/>
            <person name="Kohler A."/>
            <person name="Daghino S."/>
            <person name="Barry K.W."/>
            <person name="Cichocki N."/>
            <person name="Clum A."/>
            <person name="Dockter R.B."/>
            <person name="Hainaut M."/>
            <person name="Kuo R.C."/>
            <person name="LaButti K."/>
            <person name="Lindahl B.D."/>
            <person name="Lindquist E.A."/>
            <person name="Lipzen A."/>
            <person name="Khouja H.R."/>
            <person name="Magnuson J."/>
            <person name="Murat C."/>
            <person name="Ohm R.A."/>
            <person name="Singer S.W."/>
            <person name="Spatafora J.W."/>
            <person name="Wang M."/>
            <person name="Veneault-Fourrey C."/>
            <person name="Henrissat B."/>
            <person name="Grigoriev I.V."/>
            <person name="Martin F.M."/>
            <person name="Perotto S."/>
        </authorList>
    </citation>
    <scope>NUCLEOTIDE SEQUENCE [LARGE SCALE GENOMIC DNA]</scope>
    <source>
        <strain evidence="2 3">ATCC 22711</strain>
    </source>
</reference>
<keyword evidence="1" id="KW-0472">Membrane</keyword>
<name>A0A2T3B060_AMORE</name>
<organism evidence="2 3">
    <name type="scientific">Amorphotheca resinae ATCC 22711</name>
    <dbReference type="NCBI Taxonomy" id="857342"/>
    <lineage>
        <taxon>Eukaryota</taxon>
        <taxon>Fungi</taxon>
        <taxon>Dikarya</taxon>
        <taxon>Ascomycota</taxon>
        <taxon>Pezizomycotina</taxon>
        <taxon>Leotiomycetes</taxon>
        <taxon>Helotiales</taxon>
        <taxon>Amorphothecaceae</taxon>
        <taxon>Amorphotheca</taxon>
    </lineage>
</organism>
<accession>A0A2T3B060</accession>
<evidence type="ECO:0000313" key="2">
    <source>
        <dbReference type="EMBL" id="PSS16796.1"/>
    </source>
</evidence>